<dbReference type="GO" id="GO:1901982">
    <property type="term" value="F:maltose binding"/>
    <property type="evidence" value="ECO:0007669"/>
    <property type="project" value="TreeGrafter"/>
</dbReference>
<feature type="compositionally biased region" description="Low complexity" evidence="4">
    <location>
        <begin position="40"/>
        <end position="68"/>
    </location>
</feature>
<accession>A0A8U0IHE8</accession>
<dbReference type="SUPFAM" id="SSF53850">
    <property type="entry name" value="Periplasmic binding protein-like II"/>
    <property type="match status" value="1"/>
</dbReference>
<keyword evidence="3" id="KW-0732">Signal</keyword>
<reference evidence="5" key="1">
    <citation type="submission" date="2022-04" db="EMBL/GenBank/DDBJ databases">
        <title>Diverse halophilic archaea isolated from saline environments.</title>
        <authorList>
            <person name="Cui H.-L."/>
        </authorList>
    </citation>
    <scope>NUCLEOTIDE SEQUENCE</scope>
    <source>
        <strain evidence="5">XZYJT40</strain>
    </source>
</reference>
<dbReference type="Gene3D" id="3.40.190.10">
    <property type="entry name" value="Periplasmic binding protein-like II"/>
    <property type="match status" value="2"/>
</dbReference>
<gene>
    <name evidence="5" type="ORF">M0R88_16675</name>
</gene>
<dbReference type="GO" id="GO:0015768">
    <property type="term" value="P:maltose transport"/>
    <property type="evidence" value="ECO:0007669"/>
    <property type="project" value="TreeGrafter"/>
</dbReference>
<dbReference type="PANTHER" id="PTHR30061:SF50">
    <property type="entry name" value="MALTOSE_MALTODEXTRIN-BINDING PERIPLASMIC PROTEIN"/>
    <property type="match status" value="1"/>
</dbReference>
<feature type="region of interest" description="Disordered" evidence="4">
    <location>
        <begin position="25"/>
        <end position="69"/>
    </location>
</feature>
<proteinExistence type="inferred from homology"/>
<dbReference type="KEGG" id="haxz:M0R88_16675"/>
<name>A0A8U0IHE8_9EURY</name>
<dbReference type="EMBL" id="CP096658">
    <property type="protein sequence ID" value="UPW00135.1"/>
    <property type="molecule type" value="Genomic_DNA"/>
</dbReference>
<evidence type="ECO:0000256" key="1">
    <source>
        <dbReference type="ARBA" id="ARBA00008520"/>
    </source>
</evidence>
<dbReference type="GO" id="GO:0055052">
    <property type="term" value="C:ATP-binding cassette (ABC) transporter complex, substrate-binding subunit-containing"/>
    <property type="evidence" value="ECO:0007669"/>
    <property type="project" value="TreeGrafter"/>
</dbReference>
<organism evidence="5 6">
    <name type="scientific">Halorussus gelatinilyticus</name>
    <dbReference type="NCBI Taxonomy" id="2937524"/>
    <lineage>
        <taxon>Archaea</taxon>
        <taxon>Methanobacteriati</taxon>
        <taxon>Methanobacteriota</taxon>
        <taxon>Stenosarchaea group</taxon>
        <taxon>Halobacteria</taxon>
        <taxon>Halobacteriales</taxon>
        <taxon>Haladaptataceae</taxon>
        <taxon>Halorussus</taxon>
    </lineage>
</organism>
<dbReference type="GO" id="GO:0042956">
    <property type="term" value="P:maltodextrin transmembrane transport"/>
    <property type="evidence" value="ECO:0007669"/>
    <property type="project" value="TreeGrafter"/>
</dbReference>
<dbReference type="PANTHER" id="PTHR30061">
    <property type="entry name" value="MALTOSE-BINDING PERIPLASMIC PROTEIN"/>
    <property type="match status" value="1"/>
</dbReference>
<keyword evidence="2" id="KW-0813">Transport</keyword>
<comment type="similarity">
    <text evidence="1">Belongs to the bacterial solute-binding protein 1 family.</text>
</comment>
<evidence type="ECO:0000256" key="4">
    <source>
        <dbReference type="SAM" id="MobiDB-lite"/>
    </source>
</evidence>
<dbReference type="GeneID" id="72191524"/>
<evidence type="ECO:0000313" key="6">
    <source>
        <dbReference type="Proteomes" id="UP000830434"/>
    </source>
</evidence>
<protein>
    <submittedName>
        <fullName evidence="5">ABC transporter substrate-binding protein</fullName>
    </submittedName>
</protein>
<evidence type="ECO:0000256" key="3">
    <source>
        <dbReference type="ARBA" id="ARBA00022729"/>
    </source>
</evidence>
<evidence type="ECO:0000256" key="2">
    <source>
        <dbReference type="ARBA" id="ARBA00022448"/>
    </source>
</evidence>
<dbReference type="InterPro" id="IPR006059">
    <property type="entry name" value="SBP"/>
</dbReference>
<keyword evidence="6" id="KW-1185">Reference proteome</keyword>
<dbReference type="Proteomes" id="UP000830434">
    <property type="component" value="Chromosome"/>
</dbReference>
<dbReference type="AlphaFoldDB" id="A0A8U0IHE8"/>
<sequence length="461" mass="50041">MTDANEGSDVSRRDYIKAAGAGTIGVTGLAGCMGGGGEGDSTTTTDSGSETTTESSDGGDTTTEDSSSNYNTLEVQHWWTGGDGAAAVEALFEGFKQKHPDIKVNQNPVPGGAGQNLKTVIKKRVLNKNPPSSWQAWPGAHLQPFVDANKLKDIGDSVWGTNDMKSAYKQGPKDVAKPGGKFVTVPINIHRLNNLFYNKKVVESAGVDPSSISKPSDLVSAMKKVENKTDAVGMAHQTKSAWSTSQLWAQVLLGEYGRETYVAFTEGKVEANKKAIKDSLSIVKEYKQYFNDDAGSISWTEANKKVINGEAAFFHQGDWAAGMYRGQDGFEFEKDWGQVPFPGTDGIYALNMDSFPFPKNNPSPKATEKFLQYCGSVEAQERFNPKKGSIPPRTDVPKDKFGPFLSRQMDDFANSESQVKSIQHGLAIPPEAKSNFGDAMSTFTSGWNVDKTYKQLTQAFN</sequence>
<dbReference type="RefSeq" id="WP_248654549.1">
    <property type="nucleotide sequence ID" value="NZ_CP096658.1"/>
</dbReference>
<evidence type="ECO:0000313" key="5">
    <source>
        <dbReference type="EMBL" id="UPW00135.1"/>
    </source>
</evidence>
<dbReference type="Pfam" id="PF01547">
    <property type="entry name" value="SBP_bac_1"/>
    <property type="match status" value="1"/>
</dbReference>